<evidence type="ECO:0000256" key="4">
    <source>
        <dbReference type="ARBA" id="ARBA00032089"/>
    </source>
</evidence>
<feature type="coiled-coil region" evidence="5">
    <location>
        <begin position="44"/>
        <end position="88"/>
    </location>
</feature>
<dbReference type="NCBIfam" id="TIGR00219">
    <property type="entry name" value="mreC"/>
    <property type="match status" value="1"/>
</dbReference>
<dbReference type="PIRSF" id="PIRSF038471">
    <property type="entry name" value="MreC"/>
    <property type="match status" value="1"/>
</dbReference>
<dbReference type="PANTHER" id="PTHR34138">
    <property type="entry name" value="CELL SHAPE-DETERMINING PROTEIN MREC"/>
    <property type="match status" value="1"/>
</dbReference>
<evidence type="ECO:0000256" key="2">
    <source>
        <dbReference type="ARBA" id="ARBA00013855"/>
    </source>
</evidence>
<evidence type="ECO:0000256" key="5">
    <source>
        <dbReference type="SAM" id="Coils"/>
    </source>
</evidence>
<dbReference type="PANTHER" id="PTHR34138:SF1">
    <property type="entry name" value="CELL SHAPE-DETERMINING PROTEIN MREC"/>
    <property type="match status" value="1"/>
</dbReference>
<accession>A0A6F8PLR4</accession>
<dbReference type="EMBL" id="AP021888">
    <property type="protein sequence ID" value="BBP43025.1"/>
    <property type="molecule type" value="Genomic_DNA"/>
</dbReference>
<dbReference type="Proteomes" id="UP000501466">
    <property type="component" value="Chromosome"/>
</dbReference>
<organism evidence="7 8">
    <name type="scientific">Thiosulfativibrio zosterae</name>
    <dbReference type="NCBI Taxonomy" id="2675053"/>
    <lineage>
        <taxon>Bacteria</taxon>
        <taxon>Pseudomonadati</taxon>
        <taxon>Pseudomonadota</taxon>
        <taxon>Gammaproteobacteria</taxon>
        <taxon>Thiotrichales</taxon>
        <taxon>Piscirickettsiaceae</taxon>
        <taxon>Thiosulfativibrio</taxon>
    </lineage>
</organism>
<comment type="similarity">
    <text evidence="1">Belongs to the MreC family.</text>
</comment>
<name>A0A6F8PLR4_9GAMM</name>
<dbReference type="InterPro" id="IPR042177">
    <property type="entry name" value="Cell/Rod_1"/>
</dbReference>
<dbReference type="Gene3D" id="2.40.10.350">
    <property type="entry name" value="Rod shape-determining protein MreC, domain 2"/>
    <property type="match status" value="1"/>
</dbReference>
<evidence type="ECO:0000256" key="3">
    <source>
        <dbReference type="ARBA" id="ARBA00022960"/>
    </source>
</evidence>
<evidence type="ECO:0000313" key="8">
    <source>
        <dbReference type="Proteomes" id="UP000501466"/>
    </source>
</evidence>
<dbReference type="InterPro" id="IPR007221">
    <property type="entry name" value="MreC"/>
</dbReference>
<dbReference type="KEGG" id="tzo:THMIRHAT_07710"/>
<keyword evidence="5" id="KW-0175">Coiled coil</keyword>
<keyword evidence="8" id="KW-1185">Reference proteome</keyword>
<reference evidence="8" key="1">
    <citation type="submission" date="2019-11" db="EMBL/GenBank/DDBJ databases">
        <title>Isolation and characterization of two novel species in the genus Thiomicrorhabdus.</title>
        <authorList>
            <person name="Mochizuki J."/>
            <person name="Kojima H."/>
            <person name="Fukui M."/>
        </authorList>
    </citation>
    <scope>NUCLEOTIDE SEQUENCE [LARGE SCALE GENOMIC DNA]</scope>
    <source>
        <strain evidence="8">AkT22</strain>
    </source>
</reference>
<dbReference type="GO" id="GO:0008360">
    <property type="term" value="P:regulation of cell shape"/>
    <property type="evidence" value="ECO:0007669"/>
    <property type="project" value="UniProtKB-KW"/>
</dbReference>
<evidence type="ECO:0000313" key="7">
    <source>
        <dbReference type="EMBL" id="BBP43025.1"/>
    </source>
</evidence>
<keyword evidence="3" id="KW-0133">Cell shape</keyword>
<dbReference type="InterPro" id="IPR042175">
    <property type="entry name" value="Cell/Rod_MreC_2"/>
</dbReference>
<feature type="domain" description="Rod shape-determining protein MreC beta-barrel core" evidence="6">
    <location>
        <begin position="105"/>
        <end position="251"/>
    </location>
</feature>
<dbReference type="GO" id="GO:0005886">
    <property type="term" value="C:plasma membrane"/>
    <property type="evidence" value="ECO:0007669"/>
    <property type="project" value="TreeGrafter"/>
</dbReference>
<dbReference type="Gene3D" id="2.40.10.340">
    <property type="entry name" value="Rod shape-determining protein MreC, domain 1"/>
    <property type="match status" value="1"/>
</dbReference>
<sequence>MFSIVLMVTDHYTQLMDNVRSVLLTALDPIEKVATAPQDIYKWLSQDFNTLSQLENDKQQLETENLLLKAQLQQLNKYKIEVTRLNALLGTASQIPKNTSQIASVIGYSDSPLAHFLVVNRGQLEKVKLNSPVIDAQGLIGKVNQLSLNSGRVLLITDPDSQVPVRIQRTGQRGILTGTGNDKLLLEYIPNSSSIIIGDIVETSGLGGIFPEGIPVAKVASLQNWDDQPYFEIYAQALANLHISNKVLILQQPVPTSGEVFHD</sequence>
<protein>
    <recommendedName>
        <fullName evidence="2">Cell shape-determining protein MreC</fullName>
    </recommendedName>
    <alternativeName>
        <fullName evidence="4">Cell shape protein MreC</fullName>
    </alternativeName>
</protein>
<dbReference type="AlphaFoldDB" id="A0A6F8PLR4"/>
<evidence type="ECO:0000259" key="6">
    <source>
        <dbReference type="Pfam" id="PF04085"/>
    </source>
</evidence>
<gene>
    <name evidence="7" type="ORF">THMIRHAT_07710</name>
</gene>
<dbReference type="InterPro" id="IPR055342">
    <property type="entry name" value="MreC_beta-barrel_core"/>
</dbReference>
<evidence type="ECO:0000256" key="1">
    <source>
        <dbReference type="ARBA" id="ARBA00009369"/>
    </source>
</evidence>
<proteinExistence type="inferred from homology"/>
<dbReference type="Pfam" id="PF04085">
    <property type="entry name" value="MreC"/>
    <property type="match status" value="1"/>
</dbReference>